<protein>
    <submittedName>
        <fullName evidence="2">Uncharacterized protein</fullName>
    </submittedName>
</protein>
<organism evidence="2 3">
    <name type="scientific">Strongylus vulgaris</name>
    <name type="common">Blood worm</name>
    <dbReference type="NCBI Taxonomy" id="40348"/>
    <lineage>
        <taxon>Eukaryota</taxon>
        <taxon>Metazoa</taxon>
        <taxon>Ecdysozoa</taxon>
        <taxon>Nematoda</taxon>
        <taxon>Chromadorea</taxon>
        <taxon>Rhabditida</taxon>
        <taxon>Rhabditina</taxon>
        <taxon>Rhabditomorpha</taxon>
        <taxon>Strongyloidea</taxon>
        <taxon>Strongylidae</taxon>
        <taxon>Strongylus</taxon>
    </lineage>
</organism>
<accession>A0A3P7I9T5</accession>
<feature type="compositionally biased region" description="Low complexity" evidence="1">
    <location>
        <begin position="96"/>
        <end position="121"/>
    </location>
</feature>
<evidence type="ECO:0000313" key="3">
    <source>
        <dbReference type="Proteomes" id="UP000270094"/>
    </source>
</evidence>
<sequence length="246" mass="26419">MESPDRQCPGKNCDAKQLSVDSLVPNKTVRRAAVAWSMGGPGSGNPDQEHMRFRIGLQPSMPVSAASTPPQSSSPGVSQQSAVATAPVVAVPPQEPVQAQASPTPFSTQPAVSVPVPSSFSQPPPTMVPTAVASSSSSGDTLLPPGTSTLPPQPLTLPLTTIQTANSLPPIPGVGLPMQHQLLVPTNSSYLYNQPPPTMNLGAPQPQIMDAWDAFLHRKDRERERPRKRARFFFHQLWHFVHLKRI</sequence>
<feature type="compositionally biased region" description="Low complexity" evidence="1">
    <location>
        <begin position="62"/>
        <end position="81"/>
    </location>
</feature>
<dbReference type="EMBL" id="UYYB01012728">
    <property type="protein sequence ID" value="VDM69580.1"/>
    <property type="molecule type" value="Genomic_DNA"/>
</dbReference>
<evidence type="ECO:0000313" key="2">
    <source>
        <dbReference type="EMBL" id="VDM69580.1"/>
    </source>
</evidence>
<reference evidence="2 3" key="1">
    <citation type="submission" date="2018-11" db="EMBL/GenBank/DDBJ databases">
        <authorList>
            <consortium name="Pathogen Informatics"/>
        </authorList>
    </citation>
    <scope>NUCLEOTIDE SEQUENCE [LARGE SCALE GENOMIC DNA]</scope>
</reference>
<dbReference type="OrthoDB" id="106784at2759"/>
<name>A0A3P7I9T5_STRVU</name>
<dbReference type="AlphaFoldDB" id="A0A3P7I9T5"/>
<keyword evidence="3" id="KW-1185">Reference proteome</keyword>
<dbReference type="Proteomes" id="UP000270094">
    <property type="component" value="Unassembled WGS sequence"/>
</dbReference>
<proteinExistence type="predicted"/>
<feature type="compositionally biased region" description="Low complexity" evidence="1">
    <location>
        <begin position="141"/>
        <end position="152"/>
    </location>
</feature>
<gene>
    <name evidence="2" type="ORF">SVUK_LOCUS4578</name>
</gene>
<feature type="region of interest" description="Disordered" evidence="1">
    <location>
        <begin position="36"/>
        <end position="81"/>
    </location>
</feature>
<feature type="region of interest" description="Disordered" evidence="1">
    <location>
        <begin position="96"/>
        <end position="152"/>
    </location>
</feature>
<evidence type="ECO:0000256" key="1">
    <source>
        <dbReference type="SAM" id="MobiDB-lite"/>
    </source>
</evidence>